<accession>F6ERF5</accession>
<feature type="compositionally biased region" description="Polar residues" evidence="2">
    <location>
        <begin position="264"/>
        <end position="276"/>
    </location>
</feature>
<feature type="compositionally biased region" description="Polar residues" evidence="2">
    <location>
        <begin position="52"/>
        <end position="61"/>
    </location>
</feature>
<keyword evidence="4" id="KW-1185">Reference proteome</keyword>
<dbReference type="eggNOG" id="ENOG502ZPAP">
    <property type="taxonomic scope" value="Bacteria"/>
</dbReference>
<gene>
    <name evidence="3" type="ordered locus">AS9A_0015</name>
</gene>
<evidence type="ECO:0000313" key="3">
    <source>
        <dbReference type="EMBL" id="AEF38475.1"/>
    </source>
</evidence>
<sequence length="302" mass="32818">MSAKCRCERNAVVAKVTILIIAARYQFRRKTTILLPLGVSERRPDTRPGTITGMTENSTVGTRPRWSASEAARRCGVGRATIQRALDGGKLPGAVKTEDGWQIPLEDLLAAGFKPDRPSPPDEPAKDETTDKNETPADASHLGKLTARVSELETELVVAKTRAESEAARRAAAEQLAQERLERVSDLRTALRMLEAAKPATTQPTTNGNGNTGAPTQTSTVVIAAPRHRRRERRRTFREWWADRKMPDNSSNPEVATTEDASRNAGTASNNAAQHQETGRGATTVIEADEIIEAPAAPKKSQ</sequence>
<evidence type="ECO:0000313" key="4">
    <source>
        <dbReference type="Proteomes" id="UP000009235"/>
    </source>
</evidence>
<evidence type="ECO:0008006" key="5">
    <source>
        <dbReference type="Google" id="ProtNLM"/>
    </source>
</evidence>
<feature type="region of interest" description="Disordered" evidence="2">
    <location>
        <begin position="45"/>
        <end position="69"/>
    </location>
</feature>
<feature type="coiled-coil region" evidence="1">
    <location>
        <begin position="142"/>
        <end position="182"/>
    </location>
</feature>
<evidence type="ECO:0000256" key="1">
    <source>
        <dbReference type="SAM" id="Coils"/>
    </source>
</evidence>
<dbReference type="EMBL" id="CP002786">
    <property type="protein sequence ID" value="AEF38475.1"/>
    <property type="molecule type" value="Genomic_DNA"/>
</dbReference>
<protein>
    <recommendedName>
        <fullName evidence="5">Helix-turn-helix domain-containing protein</fullName>
    </recommendedName>
</protein>
<dbReference type="Proteomes" id="UP000009235">
    <property type="component" value="Chromosome"/>
</dbReference>
<dbReference type="KEGG" id="asd:AS9A_0015"/>
<organism evidence="3 4">
    <name type="scientific">Hoyosella subflava (strain DSM 45089 / JCM 17490 / NBRC 109087 / DQS3-9A1)</name>
    <name type="common">Amycolicicoccus subflavus</name>
    <dbReference type="NCBI Taxonomy" id="443218"/>
    <lineage>
        <taxon>Bacteria</taxon>
        <taxon>Bacillati</taxon>
        <taxon>Actinomycetota</taxon>
        <taxon>Actinomycetes</taxon>
        <taxon>Mycobacteriales</taxon>
        <taxon>Hoyosellaceae</taxon>
        <taxon>Hoyosella</taxon>
    </lineage>
</organism>
<feature type="compositionally biased region" description="Low complexity" evidence="2">
    <location>
        <begin position="293"/>
        <end position="302"/>
    </location>
</feature>
<feature type="compositionally biased region" description="Basic and acidic residues" evidence="2">
    <location>
        <begin position="114"/>
        <end position="135"/>
    </location>
</feature>
<feature type="region of interest" description="Disordered" evidence="2">
    <location>
        <begin position="240"/>
        <end position="302"/>
    </location>
</feature>
<dbReference type="AlphaFoldDB" id="F6ERF5"/>
<evidence type="ECO:0000256" key="2">
    <source>
        <dbReference type="SAM" id="MobiDB-lite"/>
    </source>
</evidence>
<proteinExistence type="predicted"/>
<reference evidence="3 4" key="1">
    <citation type="journal article" date="2011" name="J. Bacteriol.">
        <title>Complete genome sequence of Amycolicicoccus subflavus DQS3-9A1T, an actinomycete isolated from crude oil-polluted soil.</title>
        <authorList>
            <person name="Cai M."/>
            <person name="Chen W.M."/>
            <person name="Nie Y."/>
            <person name="Chi C.Q."/>
            <person name="Wang Y.N."/>
            <person name="Tang Y.Q."/>
            <person name="Li G.Y."/>
            <person name="Wu X.L."/>
        </authorList>
    </citation>
    <scope>NUCLEOTIDE SEQUENCE [LARGE SCALE GENOMIC DNA]</scope>
    <source>
        <strain evidence="4">DSM 45089 / DQS3-9A1</strain>
    </source>
</reference>
<dbReference type="HOGENOM" id="CLU_920221_0_0_11"/>
<feature type="region of interest" description="Disordered" evidence="2">
    <location>
        <begin position="111"/>
        <end position="140"/>
    </location>
</feature>
<name>F6ERF5_HOYSD</name>
<keyword evidence="1" id="KW-0175">Coiled coil</keyword>